<evidence type="ECO:0000256" key="3">
    <source>
        <dbReference type="ARBA" id="ARBA00023098"/>
    </source>
</evidence>
<evidence type="ECO:0000256" key="2">
    <source>
        <dbReference type="ARBA" id="ARBA00022516"/>
    </source>
</evidence>
<dbReference type="OrthoDB" id="429813at2759"/>
<evidence type="ECO:0000256" key="1">
    <source>
        <dbReference type="ARBA" id="ARBA00005928"/>
    </source>
</evidence>
<evidence type="ECO:0000259" key="6">
    <source>
        <dbReference type="Pfam" id="PF07993"/>
    </source>
</evidence>
<dbReference type="PANTHER" id="PTHR11011">
    <property type="entry name" value="MALE STERILITY PROTEIN 2-RELATED"/>
    <property type="match status" value="1"/>
</dbReference>
<dbReference type="STRING" id="299467.A0A443S5U7"/>
<dbReference type="GO" id="GO:0035336">
    <property type="term" value="P:long-chain fatty-acyl-CoA metabolic process"/>
    <property type="evidence" value="ECO:0007669"/>
    <property type="project" value="TreeGrafter"/>
</dbReference>
<reference evidence="7 8" key="1">
    <citation type="journal article" date="2018" name="Gigascience">
        <title>Genomes of trombidid mites reveal novel predicted allergens and laterally-transferred genes associated with secondary metabolism.</title>
        <authorList>
            <person name="Dong X."/>
            <person name="Chaisiri K."/>
            <person name="Xia D."/>
            <person name="Armstrong S.D."/>
            <person name="Fang Y."/>
            <person name="Donnelly M.J."/>
            <person name="Kadowaki T."/>
            <person name="McGarry J.W."/>
            <person name="Darby A.C."/>
            <person name="Makepeace B.L."/>
        </authorList>
    </citation>
    <scope>NUCLEOTIDE SEQUENCE [LARGE SCALE GENOMIC DNA]</scope>
    <source>
        <strain evidence="7">UoL-UT</strain>
    </source>
</reference>
<dbReference type="GO" id="GO:0005777">
    <property type="term" value="C:peroxisome"/>
    <property type="evidence" value="ECO:0007669"/>
    <property type="project" value="TreeGrafter"/>
</dbReference>
<comment type="similarity">
    <text evidence="1 4">Belongs to the fatty acyl-CoA reductase family.</text>
</comment>
<dbReference type="InterPro" id="IPR033640">
    <property type="entry name" value="FAR_C"/>
</dbReference>
<dbReference type="GO" id="GO:0102965">
    <property type="term" value="F:alcohol-forming long-chain fatty acyl-CoA reductase activity"/>
    <property type="evidence" value="ECO:0007669"/>
    <property type="project" value="UniProtKB-EC"/>
</dbReference>
<dbReference type="InterPro" id="IPR026055">
    <property type="entry name" value="FAR"/>
</dbReference>
<proteinExistence type="inferred from homology"/>
<keyword evidence="4" id="KW-0521">NADP</keyword>
<dbReference type="InterPro" id="IPR036291">
    <property type="entry name" value="NAD(P)-bd_dom_sf"/>
</dbReference>
<feature type="domain" description="Fatty acyl-CoA reductase C-terminal" evidence="5">
    <location>
        <begin position="217"/>
        <end position="308"/>
    </location>
</feature>
<dbReference type="Gene3D" id="3.40.50.720">
    <property type="entry name" value="NAD(P)-binding Rossmann-like Domain"/>
    <property type="match status" value="1"/>
</dbReference>
<feature type="domain" description="Thioester reductase (TE)" evidence="6">
    <location>
        <begin position="6"/>
        <end position="145"/>
    </location>
</feature>
<comment type="caution">
    <text evidence="7">The sequence shown here is derived from an EMBL/GenBank/DDBJ whole genome shotgun (WGS) entry which is preliminary data.</text>
</comment>
<gene>
    <name evidence="7" type="ORF">B4U80_10216</name>
</gene>
<evidence type="ECO:0000259" key="5">
    <source>
        <dbReference type="Pfam" id="PF03015"/>
    </source>
</evidence>
<name>A0A443S5U7_9ACAR</name>
<dbReference type="CDD" id="cd09071">
    <property type="entry name" value="FAR_C"/>
    <property type="match status" value="1"/>
</dbReference>
<comment type="function">
    <text evidence="4">Catalyzes the reduction of fatty acyl-CoA to fatty alcohols.</text>
</comment>
<dbReference type="InterPro" id="IPR013120">
    <property type="entry name" value="FAR_NAD-bd"/>
</dbReference>
<keyword evidence="3 4" id="KW-0443">Lipid metabolism</keyword>
<dbReference type="PANTHER" id="PTHR11011:SF116">
    <property type="entry name" value="FATTY ACYL-COA REDUCTASE CG5065-RELATED"/>
    <property type="match status" value="1"/>
</dbReference>
<evidence type="ECO:0000256" key="4">
    <source>
        <dbReference type="RuleBase" id="RU363097"/>
    </source>
</evidence>
<dbReference type="EC" id="1.2.1.84" evidence="4"/>
<keyword evidence="4" id="KW-0560">Oxidoreductase</keyword>
<dbReference type="Pfam" id="PF07993">
    <property type="entry name" value="NAD_binding_4"/>
    <property type="match status" value="1"/>
</dbReference>
<dbReference type="SUPFAM" id="SSF51735">
    <property type="entry name" value="NAD(P)-binding Rossmann-fold domains"/>
    <property type="match status" value="1"/>
</dbReference>
<dbReference type="GO" id="GO:0080019">
    <property type="term" value="F:alcohol-forming very long-chain fatty acyl-CoA reductase activity"/>
    <property type="evidence" value="ECO:0007669"/>
    <property type="project" value="InterPro"/>
</dbReference>
<evidence type="ECO:0000313" key="8">
    <source>
        <dbReference type="Proteomes" id="UP000288716"/>
    </source>
</evidence>
<dbReference type="EMBL" id="NCKV01007729">
    <property type="protein sequence ID" value="RWS22854.1"/>
    <property type="molecule type" value="Genomic_DNA"/>
</dbReference>
<keyword evidence="2 4" id="KW-0444">Lipid biosynthesis</keyword>
<dbReference type="Proteomes" id="UP000288716">
    <property type="component" value="Unassembled WGS sequence"/>
</dbReference>
<comment type="catalytic activity">
    <reaction evidence="4">
        <text>a long-chain fatty acyl-CoA + 2 NADPH + 2 H(+) = a long-chain primary fatty alcohol + 2 NADP(+) + CoA</text>
        <dbReference type="Rhea" id="RHEA:52716"/>
        <dbReference type="ChEBI" id="CHEBI:15378"/>
        <dbReference type="ChEBI" id="CHEBI:57287"/>
        <dbReference type="ChEBI" id="CHEBI:57783"/>
        <dbReference type="ChEBI" id="CHEBI:58349"/>
        <dbReference type="ChEBI" id="CHEBI:77396"/>
        <dbReference type="ChEBI" id="CHEBI:83139"/>
        <dbReference type="EC" id="1.2.1.84"/>
    </reaction>
</comment>
<evidence type="ECO:0000313" key="7">
    <source>
        <dbReference type="EMBL" id="RWS22854.1"/>
    </source>
</evidence>
<dbReference type="Pfam" id="PF03015">
    <property type="entry name" value="Sterile"/>
    <property type="match status" value="1"/>
</dbReference>
<accession>A0A443S5U7</accession>
<organism evidence="7 8">
    <name type="scientific">Leptotrombidium deliense</name>
    <dbReference type="NCBI Taxonomy" id="299467"/>
    <lineage>
        <taxon>Eukaryota</taxon>
        <taxon>Metazoa</taxon>
        <taxon>Ecdysozoa</taxon>
        <taxon>Arthropoda</taxon>
        <taxon>Chelicerata</taxon>
        <taxon>Arachnida</taxon>
        <taxon>Acari</taxon>
        <taxon>Acariformes</taxon>
        <taxon>Trombidiformes</taxon>
        <taxon>Prostigmata</taxon>
        <taxon>Anystina</taxon>
        <taxon>Parasitengona</taxon>
        <taxon>Trombiculoidea</taxon>
        <taxon>Trombiculidae</taxon>
        <taxon>Leptotrombidium</taxon>
    </lineage>
</organism>
<keyword evidence="8" id="KW-1185">Reference proteome</keyword>
<sequence>SLLILKALIHVSTAYCNVEKNDVKEIVYPESIPAKKILDAVEWMDDDILESLSHHLYNGRPSSYHYTKALAENLLVEEAKDFNIAVIRPSIITASWKDPFPGWIDNYNGPTGYLVVSGKGVLRTMLVHKEKICDMVPVDVVANTMITAAWLIIKQNTPTIKVFNCTSGALNPITWSQIKEISSPLLIKHPSMEMFRYPGSAFHSNRLMHELFLQLEHNIPAYFIDFLFRITGHKPILSQVYQKVHRAINALEYFTTNEWTFRNDNFLELFNEVNANDKEIFHCDLRNIDWQTYMECYILGVRKFLLKEDPSTLPEARKRLNRIYYGTQVLKLIIAGGFIHQCVTLYPSIRRYLHTYLR</sequence>
<feature type="non-terminal residue" evidence="7">
    <location>
        <position position="1"/>
    </location>
</feature>
<dbReference type="VEuPathDB" id="VectorBase:LDEU009186"/>
<dbReference type="AlphaFoldDB" id="A0A443S5U7"/>
<protein>
    <recommendedName>
        <fullName evidence="4">Fatty acyl-CoA reductase</fullName>
        <ecNumber evidence="4">1.2.1.84</ecNumber>
    </recommendedName>
</protein>